<dbReference type="AlphaFoldDB" id="A0AA39HZ54"/>
<dbReference type="Proteomes" id="UP001175271">
    <property type="component" value="Unassembled WGS sequence"/>
</dbReference>
<accession>A0AA39HZ54</accession>
<protein>
    <submittedName>
        <fullName evidence="1">Uncharacterized protein</fullName>
    </submittedName>
</protein>
<evidence type="ECO:0000313" key="1">
    <source>
        <dbReference type="EMBL" id="KAK0413469.1"/>
    </source>
</evidence>
<keyword evidence="2" id="KW-1185">Reference proteome</keyword>
<sequence length="167" mass="18593">MDAFVLDDDSDGDVDEPGEEAARVIDKPAAMAIACSKGNVVLALTERTMKTPVVVDISSNATFVGPVPTLVTYPVLPGETFNLFTYVMRNHPDGGLRRYHGPKTKLANLWLKDSGTFTTSRKRERSSQHPWTIAYVQHVPENNRKSIQIVARPADDQMINWKRQRAG</sequence>
<dbReference type="EMBL" id="JAUCMV010000003">
    <property type="protein sequence ID" value="KAK0413469.1"/>
    <property type="molecule type" value="Genomic_DNA"/>
</dbReference>
<name>A0AA39HZ54_9BILA</name>
<proteinExistence type="predicted"/>
<reference evidence="1" key="1">
    <citation type="submission" date="2023-06" db="EMBL/GenBank/DDBJ databases">
        <title>Genomic analysis of the entomopathogenic nematode Steinernema hermaphroditum.</title>
        <authorList>
            <person name="Schwarz E.M."/>
            <person name="Heppert J.K."/>
            <person name="Baniya A."/>
            <person name="Schwartz H.T."/>
            <person name="Tan C.-H."/>
            <person name="Antoshechkin I."/>
            <person name="Sternberg P.W."/>
            <person name="Goodrich-Blair H."/>
            <person name="Dillman A.R."/>
        </authorList>
    </citation>
    <scope>NUCLEOTIDE SEQUENCE</scope>
    <source>
        <strain evidence="1">PS9179</strain>
        <tissue evidence="1">Whole animal</tissue>
    </source>
</reference>
<comment type="caution">
    <text evidence="1">The sequence shown here is derived from an EMBL/GenBank/DDBJ whole genome shotgun (WGS) entry which is preliminary data.</text>
</comment>
<gene>
    <name evidence="1" type="ORF">QR680_006826</name>
</gene>
<organism evidence="1 2">
    <name type="scientific">Steinernema hermaphroditum</name>
    <dbReference type="NCBI Taxonomy" id="289476"/>
    <lineage>
        <taxon>Eukaryota</taxon>
        <taxon>Metazoa</taxon>
        <taxon>Ecdysozoa</taxon>
        <taxon>Nematoda</taxon>
        <taxon>Chromadorea</taxon>
        <taxon>Rhabditida</taxon>
        <taxon>Tylenchina</taxon>
        <taxon>Panagrolaimomorpha</taxon>
        <taxon>Strongyloidoidea</taxon>
        <taxon>Steinernematidae</taxon>
        <taxon>Steinernema</taxon>
    </lineage>
</organism>
<evidence type="ECO:0000313" key="2">
    <source>
        <dbReference type="Proteomes" id="UP001175271"/>
    </source>
</evidence>